<evidence type="ECO:0000313" key="1">
    <source>
        <dbReference type="EMBL" id="AZU99616.1"/>
    </source>
</evidence>
<protein>
    <submittedName>
        <fullName evidence="1">Uncharacterized protein</fullName>
    </submittedName>
</protein>
<evidence type="ECO:0000313" key="2">
    <source>
        <dbReference type="Proteomes" id="UP000290131"/>
    </source>
</evidence>
<dbReference type="Proteomes" id="UP000290131">
    <property type="component" value="Segment"/>
</dbReference>
<keyword evidence="2" id="KW-1185">Reference proteome</keyword>
<sequence>MKTEALKQYEGKLTAFQVKQGRTKSRVVCPTEMGCKEGDIVYTEKCHGIADGVVGWVILGKEIPLNSSEVLSRQNIQIILNRENMSQADQFRVWDNLMAEAKTWALINGKDPNHVPFLGPYHLRQYASLTGII</sequence>
<gene>
    <name evidence="1" type="ORF">SBP1_gp024</name>
</gene>
<proteinExistence type="predicted"/>
<dbReference type="EMBL" id="MK301608">
    <property type="protein sequence ID" value="AZU99616.1"/>
    <property type="molecule type" value="Genomic_DNA"/>
</dbReference>
<organism evidence="1">
    <name type="scientific">Vibrio virus vB_VspP_SBP1</name>
    <dbReference type="NCBI Taxonomy" id="2500581"/>
    <lineage>
        <taxon>Viruses</taxon>
        <taxon>Duplodnaviria</taxon>
        <taxon>Heunggongvirae</taxon>
        <taxon>Uroviricota</taxon>
        <taxon>Caudoviricetes</taxon>
        <taxon>Schitoviridae</taxon>
        <taxon>Electravirus</taxon>
        <taxon>Electravirus Sbp1</taxon>
    </lineage>
</organism>
<name>A0A3T0IIG6_9CAUD</name>
<reference evidence="1" key="1">
    <citation type="submission" date="2018-12" db="EMBL/GenBank/DDBJ databases">
        <title>Characterization of a N4-like bacteriophage infecting a coral-derived Vibrio strain.</title>
        <authorList>
            <person name="Huang S."/>
        </authorList>
    </citation>
    <scope>NUCLEOTIDE SEQUENCE [LARGE SCALE GENOMIC DNA]</scope>
</reference>
<accession>A0A3T0IIG6</accession>